<evidence type="ECO:0000313" key="3">
    <source>
        <dbReference type="Proteomes" id="UP001430953"/>
    </source>
</evidence>
<proteinExistence type="predicted"/>
<gene>
    <name evidence="2" type="ORF">PUN28_003948</name>
</gene>
<accession>A0AAW2GNW9</accession>
<dbReference type="AlphaFoldDB" id="A0AAW2GNW9"/>
<evidence type="ECO:0000313" key="2">
    <source>
        <dbReference type="EMBL" id="KAL0128924.1"/>
    </source>
</evidence>
<keyword evidence="1" id="KW-0472">Membrane</keyword>
<dbReference type="EMBL" id="JADYXP020000003">
    <property type="protein sequence ID" value="KAL0128924.1"/>
    <property type="molecule type" value="Genomic_DNA"/>
</dbReference>
<comment type="caution">
    <text evidence="2">The sequence shown here is derived from an EMBL/GenBank/DDBJ whole genome shotgun (WGS) entry which is preliminary data.</text>
</comment>
<organism evidence="2 3">
    <name type="scientific">Cardiocondyla obscurior</name>
    <dbReference type="NCBI Taxonomy" id="286306"/>
    <lineage>
        <taxon>Eukaryota</taxon>
        <taxon>Metazoa</taxon>
        <taxon>Ecdysozoa</taxon>
        <taxon>Arthropoda</taxon>
        <taxon>Hexapoda</taxon>
        <taxon>Insecta</taxon>
        <taxon>Pterygota</taxon>
        <taxon>Neoptera</taxon>
        <taxon>Endopterygota</taxon>
        <taxon>Hymenoptera</taxon>
        <taxon>Apocrita</taxon>
        <taxon>Aculeata</taxon>
        <taxon>Formicoidea</taxon>
        <taxon>Formicidae</taxon>
        <taxon>Myrmicinae</taxon>
        <taxon>Cardiocondyla</taxon>
    </lineage>
</organism>
<keyword evidence="1" id="KW-0812">Transmembrane</keyword>
<evidence type="ECO:0000256" key="1">
    <source>
        <dbReference type="SAM" id="Phobius"/>
    </source>
</evidence>
<reference evidence="2 3" key="1">
    <citation type="submission" date="2023-03" db="EMBL/GenBank/DDBJ databases">
        <title>High recombination rates correlate with genetic variation in Cardiocondyla obscurior ants.</title>
        <authorList>
            <person name="Errbii M."/>
        </authorList>
    </citation>
    <scope>NUCLEOTIDE SEQUENCE [LARGE SCALE GENOMIC DNA]</scope>
    <source>
        <strain evidence="2">Alpha-2009</strain>
        <tissue evidence="2">Whole body</tissue>
    </source>
</reference>
<keyword evidence="1" id="KW-1133">Transmembrane helix</keyword>
<sequence>MMIFTLFVKLNKITILNENVIFYIVMYVTQGIKFNSTKNVIEKIKTDIGINKKFIHYALFLLTTNISNFFFLFCIQCFIVNGHKFLTDLFCKRLRLVYIMHK</sequence>
<feature type="transmembrane region" description="Helical" evidence="1">
    <location>
        <begin position="20"/>
        <end position="36"/>
    </location>
</feature>
<keyword evidence="3" id="KW-1185">Reference proteome</keyword>
<protein>
    <submittedName>
        <fullName evidence="2">Uncharacterized protein</fullName>
    </submittedName>
</protein>
<name>A0AAW2GNW9_9HYME</name>
<dbReference type="Proteomes" id="UP001430953">
    <property type="component" value="Unassembled WGS sequence"/>
</dbReference>
<feature type="transmembrane region" description="Helical" evidence="1">
    <location>
        <begin position="57"/>
        <end position="81"/>
    </location>
</feature>